<dbReference type="AlphaFoldDB" id="A0A538SJG9"/>
<feature type="transmembrane region" description="Helical" evidence="1">
    <location>
        <begin position="160"/>
        <end position="180"/>
    </location>
</feature>
<reference evidence="2 3" key="1">
    <citation type="journal article" date="2019" name="Nat. Microbiol.">
        <title>Mediterranean grassland soil C-N compound turnover is dependent on rainfall and depth, and is mediated by genomically divergent microorganisms.</title>
        <authorList>
            <person name="Diamond S."/>
            <person name="Andeer P.F."/>
            <person name="Li Z."/>
            <person name="Crits-Christoph A."/>
            <person name="Burstein D."/>
            <person name="Anantharaman K."/>
            <person name="Lane K.R."/>
            <person name="Thomas B.C."/>
            <person name="Pan C."/>
            <person name="Northen T.R."/>
            <person name="Banfield J.F."/>
        </authorList>
    </citation>
    <scope>NUCLEOTIDE SEQUENCE [LARGE SCALE GENOMIC DNA]</scope>
    <source>
        <strain evidence="2">WS_1</strain>
    </source>
</reference>
<proteinExistence type="predicted"/>
<comment type="caution">
    <text evidence="2">The sequence shown here is derived from an EMBL/GenBank/DDBJ whole genome shotgun (WGS) entry which is preliminary data.</text>
</comment>
<sequence>MFAAMLVAGSVLLAFLPILHHAWTFAASRTLFAVLIVIILALGIGAVLLVNSAISDPVYFVPIAGITVALRLSSPFLLYRRLQDRLEVRRWWSLFRWSVAGGFVVLVAILAYHLVVLASGTEPANVAIFSEQLVMALGASILIVRAGLRMRPRETAEMWPIWSAAVLFAVAFVVVLPYAIPAFELVYVVSGIVGWSIGIVAVVYDL</sequence>
<dbReference type="EMBL" id="VBOR01000007">
    <property type="protein sequence ID" value="TMQ51519.1"/>
    <property type="molecule type" value="Genomic_DNA"/>
</dbReference>
<dbReference type="Proteomes" id="UP000316292">
    <property type="component" value="Unassembled WGS sequence"/>
</dbReference>
<feature type="transmembrane region" description="Helical" evidence="1">
    <location>
        <begin position="59"/>
        <end position="79"/>
    </location>
</feature>
<feature type="transmembrane region" description="Helical" evidence="1">
    <location>
        <begin position="127"/>
        <end position="148"/>
    </location>
</feature>
<feature type="transmembrane region" description="Helical" evidence="1">
    <location>
        <begin position="186"/>
        <end position="204"/>
    </location>
</feature>
<evidence type="ECO:0000313" key="2">
    <source>
        <dbReference type="EMBL" id="TMQ51519.1"/>
    </source>
</evidence>
<name>A0A538SJG9_UNCEI</name>
<gene>
    <name evidence="2" type="ORF">E6K71_00280</name>
</gene>
<feature type="transmembrane region" description="Helical" evidence="1">
    <location>
        <begin position="6"/>
        <end position="23"/>
    </location>
</feature>
<feature type="transmembrane region" description="Helical" evidence="1">
    <location>
        <begin position="30"/>
        <end position="53"/>
    </location>
</feature>
<accession>A0A538SJG9</accession>
<keyword evidence="1" id="KW-0812">Transmembrane</keyword>
<organism evidence="2 3">
    <name type="scientific">Eiseniibacteriota bacterium</name>
    <dbReference type="NCBI Taxonomy" id="2212470"/>
    <lineage>
        <taxon>Bacteria</taxon>
        <taxon>Candidatus Eiseniibacteriota</taxon>
    </lineage>
</organism>
<feature type="transmembrane region" description="Helical" evidence="1">
    <location>
        <begin position="91"/>
        <end position="115"/>
    </location>
</feature>
<keyword evidence="1" id="KW-1133">Transmembrane helix</keyword>
<protein>
    <submittedName>
        <fullName evidence="2">Uncharacterized protein</fullName>
    </submittedName>
</protein>
<evidence type="ECO:0000256" key="1">
    <source>
        <dbReference type="SAM" id="Phobius"/>
    </source>
</evidence>
<evidence type="ECO:0000313" key="3">
    <source>
        <dbReference type="Proteomes" id="UP000316292"/>
    </source>
</evidence>
<keyword evidence="1" id="KW-0472">Membrane</keyword>